<keyword evidence="3" id="KW-1185">Reference proteome</keyword>
<evidence type="ECO:0000313" key="2">
    <source>
        <dbReference type="EMBL" id="CDT65741.1"/>
    </source>
</evidence>
<organism evidence="2 4">
    <name type="scientific">Vibrio crassostreae</name>
    <dbReference type="NCBI Taxonomy" id="246167"/>
    <lineage>
        <taxon>Bacteria</taxon>
        <taxon>Pseudomonadati</taxon>
        <taxon>Pseudomonadota</taxon>
        <taxon>Gammaproteobacteria</taxon>
        <taxon>Vibrionales</taxon>
        <taxon>Vibrionaceae</taxon>
        <taxon>Vibrio</taxon>
    </lineage>
</organism>
<evidence type="ECO:0000313" key="4">
    <source>
        <dbReference type="Proteomes" id="UP000049495"/>
    </source>
</evidence>
<name>A0A822N0U0_9VIBR</name>
<gene>
    <name evidence="1" type="ORF">VCR4J5_1270130</name>
    <name evidence="2" type="ORF">VCR5J5_760035</name>
</gene>
<reference evidence="4" key="1">
    <citation type="submission" date="2014-06" db="EMBL/GenBank/DDBJ databases">
        <authorList>
            <person name="Le Roux Frederique"/>
        </authorList>
    </citation>
    <scope>NUCLEOTIDE SEQUENCE [LARGE SCALE GENOMIC DNA]</scope>
    <source>
        <strain evidence="4">J5-5</strain>
    </source>
</reference>
<evidence type="ECO:0000313" key="3">
    <source>
        <dbReference type="Proteomes" id="UP000049077"/>
    </source>
</evidence>
<dbReference type="Proteomes" id="UP000049495">
    <property type="component" value="Unassembled WGS sequence"/>
</dbReference>
<accession>A0A822N0U0</accession>
<dbReference type="Proteomes" id="UP000049077">
    <property type="component" value="Unassembled WGS sequence"/>
</dbReference>
<evidence type="ECO:0000313" key="1">
    <source>
        <dbReference type="EMBL" id="CDT00199.1"/>
    </source>
</evidence>
<proteinExistence type="predicted"/>
<dbReference type="EMBL" id="CCJV01000140">
    <property type="protein sequence ID" value="CDT65741.1"/>
    <property type="molecule type" value="Genomic_DNA"/>
</dbReference>
<sequence>MVVFCPDWNKRLVCISIAFPRQITSINAVTGPLALRKTLYFVDASSSNSINGAQTQCGITGQKLADTTVAANEIKNQVLNKRVASSYAKKVYQTIYA</sequence>
<dbReference type="AlphaFoldDB" id="A0A822N0U0"/>
<dbReference type="EMBL" id="CCJX01000032">
    <property type="protein sequence ID" value="CDT00199.1"/>
    <property type="molecule type" value="Genomic_DNA"/>
</dbReference>
<reference evidence="2 3" key="2">
    <citation type="submission" date="2014-06" db="EMBL/GenBank/DDBJ databases">
        <authorList>
            <person name="Le Roux F."/>
        </authorList>
    </citation>
    <scope>NUCLEOTIDE SEQUENCE</scope>
    <source>
        <strain evidence="1 3">J5-4</strain>
        <strain evidence="2">J5-5</strain>
    </source>
</reference>
<comment type="caution">
    <text evidence="2">The sequence shown here is derived from an EMBL/GenBank/DDBJ whole genome shotgun (WGS) entry which is preliminary data.</text>
</comment>
<protein>
    <submittedName>
        <fullName evidence="2">Uncharacterized protein</fullName>
    </submittedName>
</protein>